<dbReference type="InterPro" id="IPR028027">
    <property type="entry name" value="SPMAP1"/>
</dbReference>
<sequence length="202" mass="23111">MATGISNKSLSSMTLEGRVLMSPLAKKYTFMVRSCPLKHKDKIGDIHPLPPITVMHNLEESFVNDSIRTDTMQNSRFCRPKRTSIIRPYNALQDKHATAYFRSPTVKDTLERTLTNKELWETPPSRNMNKLSTRGRSLRTPTPATLVRMEENFVVDSIKTSHAVTKYKPLIPHYNALRDNHSQHYFHFKGVKSLLKTTVGGQ</sequence>
<organism evidence="1 2">
    <name type="scientific">Branchiostoma lanceolatum</name>
    <name type="common">Common lancelet</name>
    <name type="synonym">Amphioxus lanceolatum</name>
    <dbReference type="NCBI Taxonomy" id="7740"/>
    <lineage>
        <taxon>Eukaryota</taxon>
        <taxon>Metazoa</taxon>
        <taxon>Chordata</taxon>
        <taxon>Cephalochordata</taxon>
        <taxon>Leptocardii</taxon>
        <taxon>Amphioxiformes</taxon>
        <taxon>Branchiostomatidae</taxon>
        <taxon>Branchiostoma</taxon>
    </lineage>
</organism>
<evidence type="ECO:0000313" key="2">
    <source>
        <dbReference type="Proteomes" id="UP000838412"/>
    </source>
</evidence>
<dbReference type="OMA" id="NDRHSAG"/>
<dbReference type="Pfam" id="PF15075">
    <property type="entry name" value="SPMAP1-like"/>
    <property type="match status" value="1"/>
</dbReference>
<dbReference type="EMBL" id="OV696690">
    <property type="protein sequence ID" value="CAH1265991.1"/>
    <property type="molecule type" value="Genomic_DNA"/>
</dbReference>
<dbReference type="PANTHER" id="PTHR34221">
    <property type="entry name" value="HYPOTHETICAL PROTEIN LOC691189"/>
    <property type="match status" value="1"/>
</dbReference>
<evidence type="ECO:0000313" key="1">
    <source>
        <dbReference type="EMBL" id="CAH1265991.1"/>
    </source>
</evidence>
<proteinExistence type="predicted"/>
<dbReference type="OrthoDB" id="6122973at2759"/>
<gene>
    <name evidence="1" type="primary">Hypp3283</name>
    <name evidence="1" type="ORF">BLAG_LOCUS19762</name>
</gene>
<dbReference type="Proteomes" id="UP000838412">
    <property type="component" value="Chromosome 5"/>
</dbReference>
<accession>A0A8K0A3P5</accession>
<name>A0A8K0A3P5_BRALA</name>
<dbReference type="AlphaFoldDB" id="A0A8K0A3P5"/>
<reference evidence="1" key="1">
    <citation type="submission" date="2022-01" db="EMBL/GenBank/DDBJ databases">
        <authorList>
            <person name="Braso-Vives M."/>
        </authorList>
    </citation>
    <scope>NUCLEOTIDE SEQUENCE</scope>
</reference>
<dbReference type="PANTHER" id="PTHR34221:SF1">
    <property type="match status" value="1"/>
</dbReference>
<keyword evidence="2" id="KW-1185">Reference proteome</keyword>
<protein>
    <submittedName>
        <fullName evidence="1">Hypp3283 protein</fullName>
    </submittedName>
</protein>